<organism evidence="2 3">
    <name type="scientific">Aestuariibaculum lutulentum</name>
    <dbReference type="NCBI Taxonomy" id="2920935"/>
    <lineage>
        <taxon>Bacteria</taxon>
        <taxon>Pseudomonadati</taxon>
        <taxon>Bacteroidota</taxon>
        <taxon>Flavobacteriia</taxon>
        <taxon>Flavobacteriales</taxon>
        <taxon>Flavobacteriaceae</taxon>
    </lineage>
</organism>
<accession>A0ABS9RE77</accession>
<keyword evidence="3" id="KW-1185">Reference proteome</keyword>
<dbReference type="InterPro" id="IPR001173">
    <property type="entry name" value="Glyco_trans_2-like"/>
</dbReference>
<evidence type="ECO:0000259" key="1">
    <source>
        <dbReference type="Pfam" id="PF00535"/>
    </source>
</evidence>
<reference evidence="2" key="1">
    <citation type="submission" date="2022-02" db="EMBL/GenBank/DDBJ databases">
        <title>Aestuariibaculum sp., a marine bacterium isolated from sediment in Guangxi.</title>
        <authorList>
            <person name="Ying J."/>
        </authorList>
    </citation>
    <scope>NUCLEOTIDE SEQUENCE</scope>
    <source>
        <strain evidence="2">L182</strain>
    </source>
</reference>
<name>A0ABS9RE77_9FLAO</name>
<dbReference type="Gene3D" id="3.90.550.10">
    <property type="entry name" value="Spore Coat Polysaccharide Biosynthesis Protein SpsA, Chain A"/>
    <property type="match status" value="1"/>
</dbReference>
<dbReference type="Pfam" id="PF00535">
    <property type="entry name" value="Glycos_transf_2"/>
    <property type="match status" value="1"/>
</dbReference>
<proteinExistence type="predicted"/>
<protein>
    <submittedName>
        <fullName evidence="2">Glycosyltransferase</fullName>
    </submittedName>
</protein>
<dbReference type="Proteomes" id="UP001156141">
    <property type="component" value="Unassembled WGS sequence"/>
</dbReference>
<dbReference type="EMBL" id="JAKVQD010000001">
    <property type="protein sequence ID" value="MCH4551243.1"/>
    <property type="molecule type" value="Genomic_DNA"/>
</dbReference>
<sequence length="312" mass="36591">MMNHLPLVSLIIPTYNRAHLIGQTLDSVLVQTYTNWECIVVDDGSSDDTEKVLQIYQKKDTRFVYYNRPLDTLKGASSSRNYGLQKATGAYVIFLDSDDLLLDYCLLNRVKVVLENLSCDFWVFPMYIERGEERSLVSIPYNDDYLIDFLSCNLYWQTMCTMWKLEFVRSIGGFNPEYPRLNDPEIHIKALIQSKGNYLVCNNTVPDSVYRETPIKDKALFVKNYLSALHVFIPDISGRLVAACKTEQRYFLRGYLEHYMKDFKHNTTWRQMVNLFGVFYACRVIGFIEYYSRLSKYLGAKLFRVIFKMIKH</sequence>
<dbReference type="InterPro" id="IPR029044">
    <property type="entry name" value="Nucleotide-diphossugar_trans"/>
</dbReference>
<dbReference type="PANTHER" id="PTHR22916">
    <property type="entry name" value="GLYCOSYLTRANSFERASE"/>
    <property type="match status" value="1"/>
</dbReference>
<dbReference type="CDD" id="cd00761">
    <property type="entry name" value="Glyco_tranf_GTA_type"/>
    <property type="match status" value="1"/>
</dbReference>
<feature type="domain" description="Glycosyltransferase 2-like" evidence="1">
    <location>
        <begin position="9"/>
        <end position="116"/>
    </location>
</feature>
<dbReference type="RefSeq" id="WP_240571525.1">
    <property type="nucleotide sequence ID" value="NZ_CP136709.1"/>
</dbReference>
<gene>
    <name evidence="2" type="ORF">MKW35_01290</name>
</gene>
<comment type="caution">
    <text evidence="2">The sequence shown here is derived from an EMBL/GenBank/DDBJ whole genome shotgun (WGS) entry which is preliminary data.</text>
</comment>
<evidence type="ECO:0000313" key="3">
    <source>
        <dbReference type="Proteomes" id="UP001156141"/>
    </source>
</evidence>
<dbReference type="SUPFAM" id="SSF53448">
    <property type="entry name" value="Nucleotide-diphospho-sugar transferases"/>
    <property type="match status" value="1"/>
</dbReference>
<evidence type="ECO:0000313" key="2">
    <source>
        <dbReference type="EMBL" id="MCH4551243.1"/>
    </source>
</evidence>